<feature type="region of interest" description="Disordered" evidence="1">
    <location>
        <begin position="1"/>
        <end position="21"/>
    </location>
</feature>
<dbReference type="GO" id="GO:0016787">
    <property type="term" value="F:hydrolase activity"/>
    <property type="evidence" value="ECO:0007669"/>
    <property type="project" value="InterPro"/>
</dbReference>
<dbReference type="InterPro" id="IPR013094">
    <property type="entry name" value="AB_hydrolase_3"/>
</dbReference>
<name>A0A0E0DQG3_9ORYZ</name>
<sequence length="154" mass="16552">MRSSISHSSSPRLISNNTPLNDANGTTVRLFMPSGPGVGGSRLPLMLYFHGGEYVLFHAAFEAFHNTCMALAATIPPEHRLLAAFEDTDDAVRRVRSYAAGSRGCRPLFLMGSHAGASIAFRAVDEGVELRGLILNPSSSSLSYRCCITSSSHH</sequence>
<dbReference type="Gene3D" id="3.40.50.1820">
    <property type="entry name" value="alpha/beta hydrolase"/>
    <property type="match status" value="1"/>
</dbReference>
<dbReference type="InterPro" id="IPR050466">
    <property type="entry name" value="Carboxylest/Gibb_receptor"/>
</dbReference>
<dbReference type="InterPro" id="IPR029058">
    <property type="entry name" value="AB_hydrolase_fold"/>
</dbReference>
<evidence type="ECO:0000313" key="3">
    <source>
        <dbReference type="EnsemblPlants" id="OMERI05G11890.1"/>
    </source>
</evidence>
<feature type="domain" description="Alpha/beta hydrolase fold-3" evidence="2">
    <location>
        <begin position="46"/>
        <end position="123"/>
    </location>
</feature>
<evidence type="ECO:0000256" key="1">
    <source>
        <dbReference type="SAM" id="MobiDB-lite"/>
    </source>
</evidence>
<dbReference type="Proteomes" id="UP000008021">
    <property type="component" value="Chromosome 5"/>
</dbReference>
<proteinExistence type="predicted"/>
<dbReference type="HOGENOM" id="CLU_143789_0_0_1"/>
<reference evidence="3" key="2">
    <citation type="submission" date="2018-05" db="EMBL/GenBank/DDBJ databases">
        <title>OmerRS3 (Oryza meridionalis Reference Sequence Version 3).</title>
        <authorList>
            <person name="Zhang J."/>
            <person name="Kudrna D."/>
            <person name="Lee S."/>
            <person name="Talag J."/>
            <person name="Welchert J."/>
            <person name="Wing R.A."/>
        </authorList>
    </citation>
    <scope>NUCLEOTIDE SEQUENCE [LARGE SCALE GENOMIC DNA]</scope>
    <source>
        <strain evidence="3">cv. OR44</strain>
    </source>
</reference>
<dbReference type="Gramene" id="OMERI05G11890.1">
    <property type="protein sequence ID" value="OMERI05G11890.1"/>
    <property type="gene ID" value="OMERI05G11890"/>
</dbReference>
<protein>
    <recommendedName>
        <fullName evidence="2">Alpha/beta hydrolase fold-3 domain-containing protein</fullName>
    </recommendedName>
</protein>
<accession>A0A0E0DQG3</accession>
<dbReference type="PANTHER" id="PTHR23024:SF113">
    <property type="entry name" value="CARBOXYLESTERASE 8-RELATED"/>
    <property type="match status" value="1"/>
</dbReference>
<dbReference type="PANTHER" id="PTHR23024">
    <property type="entry name" value="ARYLACETAMIDE DEACETYLASE"/>
    <property type="match status" value="1"/>
</dbReference>
<evidence type="ECO:0000313" key="4">
    <source>
        <dbReference type="Proteomes" id="UP000008021"/>
    </source>
</evidence>
<evidence type="ECO:0000259" key="2">
    <source>
        <dbReference type="Pfam" id="PF07859"/>
    </source>
</evidence>
<dbReference type="SUPFAM" id="SSF53474">
    <property type="entry name" value="alpha/beta-Hydrolases"/>
    <property type="match status" value="1"/>
</dbReference>
<dbReference type="STRING" id="40149.A0A0E0DQG3"/>
<dbReference type="AlphaFoldDB" id="A0A0E0DQG3"/>
<dbReference type="EnsemblPlants" id="OMERI05G11890.1">
    <property type="protein sequence ID" value="OMERI05G11890.1"/>
    <property type="gene ID" value="OMERI05G11890"/>
</dbReference>
<keyword evidence="4" id="KW-1185">Reference proteome</keyword>
<feature type="compositionally biased region" description="Low complexity" evidence="1">
    <location>
        <begin position="1"/>
        <end position="15"/>
    </location>
</feature>
<reference evidence="3" key="1">
    <citation type="submission" date="2015-04" db="UniProtKB">
        <authorList>
            <consortium name="EnsemblPlants"/>
        </authorList>
    </citation>
    <scope>IDENTIFICATION</scope>
</reference>
<organism evidence="3">
    <name type="scientific">Oryza meridionalis</name>
    <dbReference type="NCBI Taxonomy" id="40149"/>
    <lineage>
        <taxon>Eukaryota</taxon>
        <taxon>Viridiplantae</taxon>
        <taxon>Streptophyta</taxon>
        <taxon>Embryophyta</taxon>
        <taxon>Tracheophyta</taxon>
        <taxon>Spermatophyta</taxon>
        <taxon>Magnoliopsida</taxon>
        <taxon>Liliopsida</taxon>
        <taxon>Poales</taxon>
        <taxon>Poaceae</taxon>
        <taxon>BOP clade</taxon>
        <taxon>Oryzoideae</taxon>
        <taxon>Oryzeae</taxon>
        <taxon>Oryzinae</taxon>
        <taxon>Oryza</taxon>
    </lineage>
</organism>
<dbReference type="Pfam" id="PF07859">
    <property type="entry name" value="Abhydrolase_3"/>
    <property type="match status" value="1"/>
</dbReference>